<dbReference type="VEuPathDB" id="FungiDB:BON22_1073"/>
<dbReference type="PANTHER" id="PTHR13439:SF6">
    <property type="entry name" value="AAR085WP"/>
    <property type="match status" value="1"/>
</dbReference>
<reference evidence="8" key="1">
    <citation type="journal article" date="2014" name="Genome Announc.">
        <title>Genome sequence of the yeast Cyberlindnera fabianii (Hansenula fabianii).</title>
        <authorList>
            <person name="Freel K.C."/>
            <person name="Sarilar V."/>
            <person name="Neuveglise C."/>
            <person name="Devillers H."/>
            <person name="Friedrich A."/>
            <person name="Schacherer J."/>
        </authorList>
    </citation>
    <scope>NUCLEOTIDE SEQUENCE</scope>
    <source>
        <strain evidence="8">YJS4271</strain>
    </source>
</reference>
<keyword evidence="4 5" id="KW-0472">Membrane</keyword>
<reference evidence="9" key="3">
    <citation type="submission" date="2017-01" db="EMBL/GenBank/DDBJ databases">
        <authorList>
            <person name="Mah S.A."/>
            <person name="Swanson W.J."/>
            <person name="Moy G.W."/>
            <person name="Vacquier V.D."/>
        </authorList>
    </citation>
    <scope>NUCLEOTIDE SEQUENCE [LARGE SCALE GENOMIC DNA]</scope>
    <source>
        <strain evidence="9">65</strain>
    </source>
</reference>
<dbReference type="InterPro" id="IPR050846">
    <property type="entry name" value="TLCD"/>
</dbReference>
<evidence type="ECO:0000313" key="10">
    <source>
        <dbReference type="Proteomes" id="UP000189513"/>
    </source>
</evidence>
<proteinExistence type="predicted"/>
<feature type="transmembrane region" description="Helical" evidence="6">
    <location>
        <begin position="137"/>
        <end position="159"/>
    </location>
</feature>
<evidence type="ECO:0000313" key="8">
    <source>
        <dbReference type="EMBL" id="CDR46680.1"/>
    </source>
</evidence>
<keyword evidence="3 6" id="KW-1133">Transmembrane helix</keyword>
<gene>
    <name evidence="9" type="ORF">BON22_1073</name>
    <name evidence="8" type="ORF">CYFA0S_25e00870g</name>
</gene>
<keyword evidence="10" id="KW-1185">Reference proteome</keyword>
<dbReference type="Proteomes" id="UP000189513">
    <property type="component" value="Unassembled WGS sequence"/>
</dbReference>
<evidence type="ECO:0000256" key="3">
    <source>
        <dbReference type="ARBA" id="ARBA00022989"/>
    </source>
</evidence>
<feature type="transmembrane region" description="Helical" evidence="6">
    <location>
        <begin position="205"/>
        <end position="224"/>
    </location>
</feature>
<protein>
    <submittedName>
        <fullName evidence="8">CYFA0S25e00870g1_1</fullName>
    </submittedName>
    <submittedName>
        <fullName evidence="9">Topoisomerase I damage affected protein 4</fullName>
    </submittedName>
</protein>
<dbReference type="GO" id="GO:0016853">
    <property type="term" value="F:isomerase activity"/>
    <property type="evidence" value="ECO:0007669"/>
    <property type="project" value="UniProtKB-KW"/>
</dbReference>
<dbReference type="GO" id="GO:0016020">
    <property type="term" value="C:membrane"/>
    <property type="evidence" value="ECO:0007669"/>
    <property type="project" value="UniProtKB-SubCell"/>
</dbReference>
<dbReference type="Pfam" id="PF03798">
    <property type="entry name" value="TRAM_LAG1_CLN8"/>
    <property type="match status" value="1"/>
</dbReference>
<dbReference type="EMBL" id="MPUK01000002">
    <property type="protein sequence ID" value="ONH69173.1"/>
    <property type="molecule type" value="Genomic_DNA"/>
</dbReference>
<dbReference type="OrthoDB" id="10266980at2759"/>
<feature type="transmembrane region" description="Helical" evidence="6">
    <location>
        <begin position="244"/>
        <end position="263"/>
    </location>
</feature>
<dbReference type="GO" id="GO:0055088">
    <property type="term" value="P:lipid homeostasis"/>
    <property type="evidence" value="ECO:0007669"/>
    <property type="project" value="TreeGrafter"/>
</dbReference>
<dbReference type="OMA" id="HANNHTD"/>
<dbReference type="PANTHER" id="PTHR13439">
    <property type="entry name" value="CT120 PROTEIN"/>
    <property type="match status" value="1"/>
</dbReference>
<feature type="transmembrane region" description="Helical" evidence="6">
    <location>
        <begin position="165"/>
        <end position="184"/>
    </location>
</feature>
<evidence type="ECO:0000256" key="5">
    <source>
        <dbReference type="PROSITE-ProRule" id="PRU00205"/>
    </source>
</evidence>
<keyword evidence="9" id="KW-0413">Isomerase</keyword>
<evidence type="ECO:0000256" key="2">
    <source>
        <dbReference type="ARBA" id="ARBA00022692"/>
    </source>
</evidence>
<dbReference type="AlphaFoldDB" id="A0A061BBH0"/>
<accession>A0A061BBH0</accession>
<evidence type="ECO:0000256" key="6">
    <source>
        <dbReference type="SAM" id="Phobius"/>
    </source>
</evidence>
<reference evidence="10" key="2">
    <citation type="journal article" date="2017" name="Genome Announc.">
        <title>Genome sequences of Cyberlindnera fabianii 65, Pichia kudriavzevii 129, and Saccharomyces cerevisiae 131 isolated from fermented masau fruits in Zimbabwe.</title>
        <authorList>
            <person name="van Rijswijck I.M.H."/>
            <person name="Derks M.F.L."/>
            <person name="Abee T."/>
            <person name="de Ridder D."/>
            <person name="Smid E.J."/>
        </authorList>
    </citation>
    <scope>NUCLEOTIDE SEQUENCE [LARGE SCALE GENOMIC DNA]</scope>
    <source>
        <strain evidence="10">65</strain>
    </source>
</reference>
<dbReference type="InterPro" id="IPR006634">
    <property type="entry name" value="TLC-dom"/>
</dbReference>
<feature type="domain" description="TLC" evidence="7">
    <location>
        <begin position="74"/>
        <end position="274"/>
    </location>
</feature>
<name>A0A061BBH0_CYBFA</name>
<evidence type="ECO:0000256" key="4">
    <source>
        <dbReference type="ARBA" id="ARBA00023136"/>
    </source>
</evidence>
<feature type="transmembrane region" description="Helical" evidence="6">
    <location>
        <begin position="39"/>
        <end position="59"/>
    </location>
</feature>
<evidence type="ECO:0000256" key="1">
    <source>
        <dbReference type="ARBA" id="ARBA00004141"/>
    </source>
</evidence>
<comment type="subcellular location">
    <subcellularLocation>
        <location evidence="1">Membrane</location>
        <topology evidence="1">Multi-pass membrane protein</topology>
    </subcellularLocation>
</comment>
<dbReference type="GO" id="GO:0005783">
    <property type="term" value="C:endoplasmic reticulum"/>
    <property type="evidence" value="ECO:0007669"/>
    <property type="project" value="TreeGrafter"/>
</dbReference>
<organism evidence="8">
    <name type="scientific">Cyberlindnera fabianii</name>
    <name type="common">Yeast</name>
    <name type="synonym">Hansenula fabianii</name>
    <dbReference type="NCBI Taxonomy" id="36022"/>
    <lineage>
        <taxon>Eukaryota</taxon>
        <taxon>Fungi</taxon>
        <taxon>Dikarya</taxon>
        <taxon>Ascomycota</taxon>
        <taxon>Saccharomycotina</taxon>
        <taxon>Saccharomycetes</taxon>
        <taxon>Phaffomycetales</taxon>
        <taxon>Phaffomycetaceae</taxon>
        <taxon>Cyberlindnera</taxon>
    </lineage>
</organism>
<keyword evidence="2 5" id="KW-0812">Transmembrane</keyword>
<dbReference type="SMART" id="SM00724">
    <property type="entry name" value="TLC"/>
    <property type="match status" value="1"/>
</dbReference>
<evidence type="ECO:0000259" key="7">
    <source>
        <dbReference type="PROSITE" id="PS50922"/>
    </source>
</evidence>
<dbReference type="STRING" id="36022.A0A061BBH0"/>
<sequence>MLEILTTPHKQDPLDWLRVPLVEEYIVPLYTHTTLDKHIHELIAVFLAYHALYLLSYFLSPRIWLAKFKTLSYKTRIDFHIHVVSLVQSVLILILIIPCFYDLDLAEDRVFGYTPYSGFVTTMALGYFLWDSVMSIWYVQYFGIGFLVHGIVSSAVFAIGLSPFISYYAAVFILFELSTPFLNLRWFGLKVPGLFSETFQLINNAVLILIFFFVRICYGFYQAFNLFSDFYVNYQDERFHTTGAIIIFTGNVVLDILNLYWFYRMVKVAYAILADMFTGKNIHDDAKKDI</sequence>
<feature type="transmembrane region" description="Helical" evidence="6">
    <location>
        <begin position="113"/>
        <end position="130"/>
    </location>
</feature>
<dbReference type="EMBL" id="LK052910">
    <property type="protein sequence ID" value="CDR46680.1"/>
    <property type="molecule type" value="Genomic_DNA"/>
</dbReference>
<evidence type="ECO:0000313" key="9">
    <source>
        <dbReference type="EMBL" id="ONH69173.1"/>
    </source>
</evidence>
<dbReference type="PROSITE" id="PS50922">
    <property type="entry name" value="TLC"/>
    <property type="match status" value="1"/>
</dbReference>
<feature type="transmembrane region" description="Helical" evidence="6">
    <location>
        <begin position="79"/>
        <end position="101"/>
    </location>
</feature>